<evidence type="ECO:0000256" key="2">
    <source>
        <dbReference type="SAM" id="Phobius"/>
    </source>
</evidence>
<dbReference type="PANTHER" id="PTHR15926:SF1">
    <property type="entry name" value="ALL-TRANS RETINOIC ACID-INDUCED DIFFERENTIATION FACTOR"/>
    <property type="match status" value="1"/>
</dbReference>
<dbReference type="AlphaFoldDB" id="A0AAE0ZDS1"/>
<evidence type="ECO:0000313" key="6">
    <source>
        <dbReference type="Proteomes" id="UP001283361"/>
    </source>
</evidence>
<dbReference type="EMBL" id="JAWDGP010004190">
    <property type="protein sequence ID" value="KAK3766886.1"/>
    <property type="molecule type" value="Genomic_DNA"/>
</dbReference>
<dbReference type="PROSITE" id="PS50026">
    <property type="entry name" value="EGF_3"/>
    <property type="match status" value="1"/>
</dbReference>
<dbReference type="InterPro" id="IPR000742">
    <property type="entry name" value="EGF"/>
</dbReference>
<dbReference type="PANTHER" id="PTHR15926">
    <property type="entry name" value="ALL-TRANS RETINOIC ACID-INDUCED DIFFERENTIATION FACTOR"/>
    <property type="match status" value="1"/>
</dbReference>
<keyword evidence="1" id="KW-0245">EGF-like domain</keyword>
<feature type="disulfide bond" evidence="1">
    <location>
        <begin position="190"/>
        <end position="199"/>
    </location>
</feature>
<evidence type="ECO:0000256" key="1">
    <source>
        <dbReference type="PROSITE-ProRule" id="PRU00076"/>
    </source>
</evidence>
<proteinExistence type="predicted"/>
<keyword evidence="2" id="KW-0472">Membrane</keyword>
<keyword evidence="2" id="KW-0812">Transmembrane</keyword>
<comment type="caution">
    <text evidence="1">Lacks conserved residue(s) required for the propagation of feature annotation.</text>
</comment>
<dbReference type="PROSITE" id="PS00022">
    <property type="entry name" value="EGF_1"/>
    <property type="match status" value="1"/>
</dbReference>
<name>A0AAE0ZDS1_9GAST</name>
<feature type="domain" description="EGF-like" evidence="4">
    <location>
        <begin position="161"/>
        <end position="200"/>
    </location>
</feature>
<dbReference type="Proteomes" id="UP001283361">
    <property type="component" value="Unassembled WGS sequence"/>
</dbReference>
<gene>
    <name evidence="5" type="ORF">RRG08_040409</name>
</gene>
<organism evidence="5 6">
    <name type="scientific">Elysia crispata</name>
    <name type="common">lettuce slug</name>
    <dbReference type="NCBI Taxonomy" id="231223"/>
    <lineage>
        <taxon>Eukaryota</taxon>
        <taxon>Metazoa</taxon>
        <taxon>Spiralia</taxon>
        <taxon>Lophotrochozoa</taxon>
        <taxon>Mollusca</taxon>
        <taxon>Gastropoda</taxon>
        <taxon>Heterobranchia</taxon>
        <taxon>Euthyneura</taxon>
        <taxon>Panpulmonata</taxon>
        <taxon>Sacoglossa</taxon>
        <taxon>Placobranchoidea</taxon>
        <taxon>Plakobranchidae</taxon>
        <taxon>Elysia</taxon>
    </lineage>
</organism>
<feature type="signal peptide" evidence="3">
    <location>
        <begin position="1"/>
        <end position="24"/>
    </location>
</feature>
<reference evidence="5" key="1">
    <citation type="journal article" date="2023" name="G3 (Bethesda)">
        <title>A reference genome for the long-term kleptoplast-retaining sea slug Elysia crispata morphotype clarki.</title>
        <authorList>
            <person name="Eastman K.E."/>
            <person name="Pendleton A.L."/>
            <person name="Shaikh M.A."/>
            <person name="Suttiyut T."/>
            <person name="Ogas R."/>
            <person name="Tomko P."/>
            <person name="Gavelis G."/>
            <person name="Widhalm J.R."/>
            <person name="Wisecaver J.H."/>
        </authorList>
    </citation>
    <scope>NUCLEOTIDE SEQUENCE</scope>
    <source>
        <strain evidence="5">ECLA1</strain>
    </source>
</reference>
<accession>A0AAE0ZDS1</accession>
<keyword evidence="6" id="KW-1185">Reference proteome</keyword>
<dbReference type="SUPFAM" id="SSF52058">
    <property type="entry name" value="L domain-like"/>
    <property type="match status" value="1"/>
</dbReference>
<evidence type="ECO:0000256" key="3">
    <source>
        <dbReference type="SAM" id="SignalP"/>
    </source>
</evidence>
<feature type="transmembrane region" description="Helical" evidence="2">
    <location>
        <begin position="207"/>
        <end position="227"/>
    </location>
</feature>
<keyword evidence="3" id="KW-0732">Signal</keyword>
<dbReference type="Gene3D" id="3.80.10.10">
    <property type="entry name" value="Ribonuclease Inhibitor"/>
    <property type="match status" value="1"/>
</dbReference>
<dbReference type="InterPro" id="IPR032675">
    <property type="entry name" value="LRR_dom_sf"/>
</dbReference>
<comment type="caution">
    <text evidence="5">The sequence shown here is derived from an EMBL/GenBank/DDBJ whole genome shotgun (WGS) entry which is preliminary data.</text>
</comment>
<evidence type="ECO:0000259" key="4">
    <source>
        <dbReference type="PROSITE" id="PS50026"/>
    </source>
</evidence>
<keyword evidence="1" id="KW-1015">Disulfide bond</keyword>
<feature type="chain" id="PRO_5041918209" description="EGF-like domain-containing protein" evidence="3">
    <location>
        <begin position="25"/>
        <end position="239"/>
    </location>
</feature>
<sequence length="239" mass="26101">MGSLHISSTVSVLLLSLISVKVKTLEQPSHYSGDLPSACHLTCETSMNGTATFDFCKSYSELKIGGRCCFNVTALGALVLGIDLQRCGLSEEIFSSAIANMSNLLYISLEGNKMKNLQSSDFHQNANIDYLSLPPHFSCPGSNGTWLMESSDANSTICQFEQNACEVHNVTCPSNSHCVHSGVDMMECLCNDGFHGYKCLEQGNFPVTSFLIGITVPTVALCIFLYVTQRRHVIQHKVK</sequence>
<keyword evidence="2" id="KW-1133">Transmembrane helix</keyword>
<dbReference type="PROSITE" id="PS01186">
    <property type="entry name" value="EGF_2"/>
    <property type="match status" value="1"/>
</dbReference>
<dbReference type="InterPro" id="IPR042350">
    <property type="entry name" value="ATRAID"/>
</dbReference>
<evidence type="ECO:0000313" key="5">
    <source>
        <dbReference type="EMBL" id="KAK3766886.1"/>
    </source>
</evidence>
<protein>
    <recommendedName>
        <fullName evidence="4">EGF-like domain-containing protein</fullName>
    </recommendedName>
</protein>